<dbReference type="Pfam" id="PF13358">
    <property type="entry name" value="DDE_3"/>
    <property type="match status" value="1"/>
</dbReference>
<dbReference type="InterPro" id="IPR038717">
    <property type="entry name" value="Tc1-like_DDE_dom"/>
</dbReference>
<proteinExistence type="predicted"/>
<evidence type="ECO:0000313" key="2">
    <source>
        <dbReference type="EMBL" id="MBE9032564.1"/>
    </source>
</evidence>
<evidence type="ECO:0000259" key="1">
    <source>
        <dbReference type="Pfam" id="PF13358"/>
    </source>
</evidence>
<organism evidence="2 3">
    <name type="scientific">Romeriopsis navalis LEGE 11480</name>
    <dbReference type="NCBI Taxonomy" id="2777977"/>
    <lineage>
        <taxon>Bacteria</taxon>
        <taxon>Bacillati</taxon>
        <taxon>Cyanobacteriota</taxon>
        <taxon>Cyanophyceae</taxon>
        <taxon>Leptolyngbyales</taxon>
        <taxon>Leptolyngbyaceae</taxon>
        <taxon>Romeriopsis</taxon>
        <taxon>Romeriopsis navalis</taxon>
    </lineage>
</organism>
<dbReference type="NCBIfam" id="NF033545">
    <property type="entry name" value="transpos_IS630"/>
    <property type="match status" value="1"/>
</dbReference>
<protein>
    <submittedName>
        <fullName evidence="2">IS630 family transposase</fullName>
    </submittedName>
</protein>
<keyword evidence="3" id="KW-1185">Reference proteome</keyword>
<reference evidence="2" key="1">
    <citation type="submission" date="2020-10" db="EMBL/GenBank/DDBJ databases">
        <authorList>
            <person name="Castelo-Branco R."/>
            <person name="Eusebio N."/>
            <person name="Adriana R."/>
            <person name="Vieira A."/>
            <person name="Brugerolle De Fraissinette N."/>
            <person name="Rezende De Castro R."/>
            <person name="Schneider M.P."/>
            <person name="Vasconcelos V."/>
            <person name="Leao P.N."/>
        </authorList>
    </citation>
    <scope>NUCLEOTIDE SEQUENCE</scope>
    <source>
        <strain evidence="2">LEGE 11480</strain>
    </source>
</reference>
<gene>
    <name evidence="2" type="ORF">IQ266_22765</name>
</gene>
<feature type="domain" description="Tc1-like transposase DDE" evidence="1">
    <location>
        <begin position="15"/>
        <end position="167"/>
    </location>
</feature>
<dbReference type="Proteomes" id="UP000625316">
    <property type="component" value="Unassembled WGS sequence"/>
</dbReference>
<accession>A0A928VUP1</accession>
<sequence length="206" mass="24030">MSNGFYTSIDNPRYPLVCFDESSKQLIQGTRTPHPMKPGQPAREDFEYQRNGTANLFMCFAPLKGWRHVEVTDRRIQLDYADQMKYLVDVAFPDAIKIRLVQDNLNTHVKASLYKAFPPAEARSILNRLEFHYTPKHGSWLNMAEIELSVLSRQCLDRRIPDTDTLKAEIDAWETQRNQTANTIDWRFTTQDARIKLKHLYPAIQD</sequence>
<evidence type="ECO:0000313" key="3">
    <source>
        <dbReference type="Proteomes" id="UP000625316"/>
    </source>
</evidence>
<dbReference type="InterPro" id="IPR047655">
    <property type="entry name" value="Transpos_IS630-like"/>
</dbReference>
<dbReference type="AlphaFoldDB" id="A0A928VUP1"/>
<comment type="caution">
    <text evidence="2">The sequence shown here is derived from an EMBL/GenBank/DDBJ whole genome shotgun (WGS) entry which is preliminary data.</text>
</comment>
<name>A0A928VUP1_9CYAN</name>
<dbReference type="EMBL" id="JADEXQ010000111">
    <property type="protein sequence ID" value="MBE9032564.1"/>
    <property type="molecule type" value="Genomic_DNA"/>
</dbReference>